<evidence type="ECO:0000313" key="17">
    <source>
        <dbReference type="EMBL" id="TCL54394.1"/>
    </source>
</evidence>
<dbReference type="HAMAP" id="MF_00138">
    <property type="entry name" value="GARS"/>
    <property type="match status" value="1"/>
</dbReference>
<evidence type="ECO:0000256" key="1">
    <source>
        <dbReference type="ARBA" id="ARBA00001936"/>
    </source>
</evidence>
<keyword evidence="6" id="KW-0479">Metal-binding</keyword>
<dbReference type="InterPro" id="IPR013815">
    <property type="entry name" value="ATP_grasp_subdomain_1"/>
</dbReference>
<dbReference type="PROSITE" id="PS50975">
    <property type="entry name" value="ATP_GRASP"/>
    <property type="match status" value="1"/>
</dbReference>
<evidence type="ECO:0000256" key="11">
    <source>
        <dbReference type="ARBA" id="ARBA00038345"/>
    </source>
</evidence>
<evidence type="ECO:0000256" key="6">
    <source>
        <dbReference type="ARBA" id="ARBA00022723"/>
    </source>
</evidence>
<evidence type="ECO:0000256" key="4">
    <source>
        <dbReference type="ARBA" id="ARBA00013255"/>
    </source>
</evidence>
<keyword evidence="18" id="KW-1185">Reference proteome</keyword>
<sequence length="422" mass="45347">MKVMVIGGGGREHALAWKLSQSPLVTHIYCVPGNAGTAQFAENVTIDSIVGMAEFAAENQVGLTVVGPDAYLADGTVDIFQRKGLLVYGPTQAAARLESSKVFAKAFMQRHGIPTARHQSFTDPVAARRYIEQIGAPAVIKADGLAAGKGVVVAMDLSTALQAVERMMNDRIFGESGSAIVVEEYMEGEEVSLLAFCDGNRAVPMLSAQDHKRIGDHDTGPNTGGMGTYSPTAAYTPDVAERVVREILNPTIQAMRQEGTPFVGTLFLGLMLTQSGPKVVEYNVRFGDPETQVVLPLLESDLAQIFLDAIAGKLDPDKIHWRSSQYAVCVVAAAPGYPGTYPTGLPINGLERVADSLVFHAGTKTTAEGRVLTAGGRVLNVVHLGDSIREAVDGVYRDLSRIHFDGIYYRKDIAWRELGRSE</sequence>
<dbReference type="SUPFAM" id="SSF56059">
    <property type="entry name" value="Glutathione synthetase ATP-binding domain-like"/>
    <property type="match status" value="1"/>
</dbReference>
<dbReference type="Gene3D" id="3.30.470.20">
    <property type="entry name" value="ATP-grasp fold, B domain"/>
    <property type="match status" value="1"/>
</dbReference>
<comment type="similarity">
    <text evidence="11 14">Belongs to the GARS family.</text>
</comment>
<evidence type="ECO:0000256" key="7">
    <source>
        <dbReference type="ARBA" id="ARBA00022741"/>
    </source>
</evidence>
<dbReference type="FunFam" id="3.30.470.20:FF:000018">
    <property type="entry name" value="Trifunctional purine biosynthetic protein adenosine-3"/>
    <property type="match status" value="1"/>
</dbReference>
<dbReference type="InterPro" id="IPR020559">
    <property type="entry name" value="PRibGlycinamide_synth_CS"/>
</dbReference>
<evidence type="ECO:0000256" key="12">
    <source>
        <dbReference type="ARBA" id="ARBA00042242"/>
    </source>
</evidence>
<dbReference type="Proteomes" id="UP000295008">
    <property type="component" value="Unassembled WGS sequence"/>
</dbReference>
<dbReference type="GO" id="GO:0006189">
    <property type="term" value="P:'de novo' IMP biosynthetic process"/>
    <property type="evidence" value="ECO:0007669"/>
    <property type="project" value="UniProtKB-UniRule"/>
</dbReference>
<organism evidence="17 18">
    <name type="scientific">Hydrogenispora ethanolica</name>
    <dbReference type="NCBI Taxonomy" id="1082276"/>
    <lineage>
        <taxon>Bacteria</taxon>
        <taxon>Bacillati</taxon>
        <taxon>Bacillota</taxon>
        <taxon>Hydrogenispora</taxon>
    </lineage>
</organism>
<feature type="domain" description="ATP-grasp" evidence="16">
    <location>
        <begin position="105"/>
        <end position="311"/>
    </location>
</feature>
<dbReference type="Pfam" id="PF02843">
    <property type="entry name" value="GARS_C"/>
    <property type="match status" value="1"/>
</dbReference>
<dbReference type="FunFam" id="3.30.1490.20:FF:000006">
    <property type="entry name" value="phosphoribosylamine--glycine ligase, chloroplastic-like"/>
    <property type="match status" value="1"/>
</dbReference>
<dbReference type="InterPro" id="IPR020562">
    <property type="entry name" value="PRibGlycinamide_synth_N"/>
</dbReference>
<dbReference type="InterPro" id="IPR011054">
    <property type="entry name" value="Rudment_hybrid_motif"/>
</dbReference>
<comment type="cofactor">
    <cofactor evidence="1">
        <name>Mn(2+)</name>
        <dbReference type="ChEBI" id="CHEBI:29035"/>
    </cofactor>
</comment>
<evidence type="ECO:0000256" key="14">
    <source>
        <dbReference type="HAMAP-Rule" id="MF_00138"/>
    </source>
</evidence>
<dbReference type="SMART" id="SM01210">
    <property type="entry name" value="GARS_C"/>
    <property type="match status" value="1"/>
</dbReference>
<keyword evidence="8 14" id="KW-0658">Purine biosynthesis</keyword>
<dbReference type="SUPFAM" id="SSF51246">
    <property type="entry name" value="Rudiment single hybrid motif"/>
    <property type="match status" value="1"/>
</dbReference>
<dbReference type="GO" id="GO:0005524">
    <property type="term" value="F:ATP binding"/>
    <property type="evidence" value="ECO:0007669"/>
    <property type="project" value="UniProtKB-UniRule"/>
</dbReference>
<name>A0A4R1QU09_HYDET</name>
<keyword evidence="5 14" id="KW-0436">Ligase</keyword>
<dbReference type="InterPro" id="IPR037123">
    <property type="entry name" value="PRibGlycinamide_synth_C_sf"/>
</dbReference>
<evidence type="ECO:0000256" key="3">
    <source>
        <dbReference type="ARBA" id="ARBA00005174"/>
    </source>
</evidence>
<dbReference type="EC" id="6.3.4.13" evidence="4 14"/>
<protein>
    <recommendedName>
        <fullName evidence="4 14">Phosphoribosylamine--glycine ligase</fullName>
        <ecNumber evidence="4 14">6.3.4.13</ecNumber>
    </recommendedName>
    <alternativeName>
        <fullName evidence="14">GARS</fullName>
    </alternativeName>
    <alternativeName>
        <fullName evidence="12 14">Glycinamide ribonucleotide synthetase</fullName>
    </alternativeName>
    <alternativeName>
        <fullName evidence="13 14">Phosphoribosylglycinamide synthetase</fullName>
    </alternativeName>
</protein>
<comment type="caution">
    <text evidence="17">The sequence shown here is derived from an EMBL/GenBank/DDBJ whole genome shotgun (WGS) entry which is preliminary data.</text>
</comment>
<comment type="cofactor">
    <cofactor evidence="2">
        <name>Mg(2+)</name>
        <dbReference type="ChEBI" id="CHEBI:18420"/>
    </cofactor>
</comment>
<keyword evidence="10" id="KW-0464">Manganese</keyword>
<dbReference type="SMART" id="SM01209">
    <property type="entry name" value="GARS_A"/>
    <property type="match status" value="1"/>
</dbReference>
<evidence type="ECO:0000256" key="8">
    <source>
        <dbReference type="ARBA" id="ARBA00022755"/>
    </source>
</evidence>
<evidence type="ECO:0000256" key="13">
    <source>
        <dbReference type="ARBA" id="ARBA00042864"/>
    </source>
</evidence>
<dbReference type="GO" id="GO:0009113">
    <property type="term" value="P:purine nucleobase biosynthetic process"/>
    <property type="evidence" value="ECO:0007669"/>
    <property type="project" value="InterPro"/>
</dbReference>
<dbReference type="InterPro" id="IPR020560">
    <property type="entry name" value="PRibGlycinamide_synth_C-dom"/>
</dbReference>
<dbReference type="Gene3D" id="3.40.50.20">
    <property type="match status" value="1"/>
</dbReference>
<dbReference type="Pfam" id="PF01071">
    <property type="entry name" value="GARS_A"/>
    <property type="match status" value="1"/>
</dbReference>
<dbReference type="InterPro" id="IPR011761">
    <property type="entry name" value="ATP-grasp"/>
</dbReference>
<evidence type="ECO:0000313" key="18">
    <source>
        <dbReference type="Proteomes" id="UP000295008"/>
    </source>
</evidence>
<dbReference type="Pfam" id="PF02844">
    <property type="entry name" value="GARS_N"/>
    <property type="match status" value="1"/>
</dbReference>
<dbReference type="AlphaFoldDB" id="A0A4R1QU09"/>
<dbReference type="PROSITE" id="PS00184">
    <property type="entry name" value="GARS"/>
    <property type="match status" value="1"/>
</dbReference>
<dbReference type="NCBIfam" id="TIGR00877">
    <property type="entry name" value="purD"/>
    <property type="match status" value="1"/>
</dbReference>
<reference evidence="17 18" key="1">
    <citation type="submission" date="2019-03" db="EMBL/GenBank/DDBJ databases">
        <title>Genomic Encyclopedia of Type Strains, Phase IV (KMG-IV): sequencing the most valuable type-strain genomes for metagenomic binning, comparative biology and taxonomic classification.</title>
        <authorList>
            <person name="Goeker M."/>
        </authorList>
    </citation>
    <scope>NUCLEOTIDE SEQUENCE [LARGE SCALE GENOMIC DNA]</scope>
    <source>
        <strain evidence="17 18">LX-B</strain>
    </source>
</reference>
<evidence type="ECO:0000256" key="15">
    <source>
        <dbReference type="PROSITE-ProRule" id="PRU00409"/>
    </source>
</evidence>
<dbReference type="SUPFAM" id="SSF52440">
    <property type="entry name" value="PreATP-grasp domain"/>
    <property type="match status" value="1"/>
</dbReference>
<dbReference type="InterPro" id="IPR020561">
    <property type="entry name" value="PRibGlycinamid_synth_ATP-grasp"/>
</dbReference>
<accession>A0A4R1QU09</accession>
<keyword evidence="7 15" id="KW-0547">Nucleotide-binding</keyword>
<dbReference type="RefSeq" id="WP_132018064.1">
    <property type="nucleotide sequence ID" value="NZ_SLUN01000064.1"/>
</dbReference>
<evidence type="ECO:0000256" key="9">
    <source>
        <dbReference type="ARBA" id="ARBA00022840"/>
    </source>
</evidence>
<dbReference type="InterPro" id="IPR016185">
    <property type="entry name" value="PreATP-grasp_dom_sf"/>
</dbReference>
<comment type="catalytic activity">
    <reaction evidence="14">
        <text>5-phospho-beta-D-ribosylamine + glycine + ATP = N(1)-(5-phospho-beta-D-ribosyl)glycinamide + ADP + phosphate + H(+)</text>
        <dbReference type="Rhea" id="RHEA:17453"/>
        <dbReference type="ChEBI" id="CHEBI:15378"/>
        <dbReference type="ChEBI" id="CHEBI:30616"/>
        <dbReference type="ChEBI" id="CHEBI:43474"/>
        <dbReference type="ChEBI" id="CHEBI:57305"/>
        <dbReference type="ChEBI" id="CHEBI:58681"/>
        <dbReference type="ChEBI" id="CHEBI:143788"/>
        <dbReference type="ChEBI" id="CHEBI:456216"/>
        <dbReference type="EC" id="6.3.4.13"/>
    </reaction>
</comment>
<dbReference type="Gene3D" id="3.30.1490.20">
    <property type="entry name" value="ATP-grasp fold, A domain"/>
    <property type="match status" value="1"/>
</dbReference>
<dbReference type="OrthoDB" id="9807240at2"/>
<dbReference type="InterPro" id="IPR000115">
    <property type="entry name" value="PRibGlycinamide_synth"/>
</dbReference>
<dbReference type="UniPathway" id="UPA00074">
    <property type="reaction ID" value="UER00125"/>
</dbReference>
<proteinExistence type="inferred from homology"/>
<dbReference type="Gene3D" id="3.90.600.10">
    <property type="entry name" value="Phosphoribosylglycinamide synthetase, C-terminal domain"/>
    <property type="match status" value="1"/>
</dbReference>
<evidence type="ECO:0000259" key="16">
    <source>
        <dbReference type="PROSITE" id="PS50975"/>
    </source>
</evidence>
<gene>
    <name evidence="14" type="primary">purD</name>
    <name evidence="17" type="ORF">EDC14_10644</name>
</gene>
<dbReference type="EMBL" id="SLUN01000064">
    <property type="protein sequence ID" value="TCL54394.1"/>
    <property type="molecule type" value="Genomic_DNA"/>
</dbReference>
<dbReference type="GO" id="GO:0004637">
    <property type="term" value="F:phosphoribosylamine-glycine ligase activity"/>
    <property type="evidence" value="ECO:0007669"/>
    <property type="project" value="UniProtKB-UniRule"/>
</dbReference>
<evidence type="ECO:0000256" key="10">
    <source>
        <dbReference type="ARBA" id="ARBA00023211"/>
    </source>
</evidence>
<evidence type="ECO:0000256" key="5">
    <source>
        <dbReference type="ARBA" id="ARBA00022598"/>
    </source>
</evidence>
<dbReference type="GO" id="GO:0046872">
    <property type="term" value="F:metal ion binding"/>
    <property type="evidence" value="ECO:0007669"/>
    <property type="project" value="UniProtKB-KW"/>
</dbReference>
<keyword evidence="9 15" id="KW-0067">ATP-binding</keyword>
<evidence type="ECO:0000256" key="2">
    <source>
        <dbReference type="ARBA" id="ARBA00001946"/>
    </source>
</evidence>
<dbReference type="PANTHER" id="PTHR43472">
    <property type="entry name" value="PHOSPHORIBOSYLAMINE--GLYCINE LIGASE"/>
    <property type="match status" value="1"/>
</dbReference>
<comment type="pathway">
    <text evidence="3 14">Purine metabolism; IMP biosynthesis via de novo pathway; N(1)-(5-phospho-D-ribosyl)glycinamide from 5-phospho-alpha-D-ribose 1-diphosphate: step 2/2.</text>
</comment>
<dbReference type="PANTHER" id="PTHR43472:SF1">
    <property type="entry name" value="PHOSPHORIBOSYLAMINE--GLYCINE LIGASE, CHLOROPLASTIC"/>
    <property type="match status" value="1"/>
</dbReference>